<dbReference type="AlphaFoldDB" id="A0A2S0L4B6"/>
<gene>
    <name evidence="1" type="ORF">C5Q96_04260</name>
</gene>
<dbReference type="GeneID" id="78391471"/>
<dbReference type="Proteomes" id="UP000237883">
    <property type="component" value="Chromosome"/>
</dbReference>
<evidence type="ECO:0000313" key="2">
    <source>
        <dbReference type="Proteomes" id="UP000237883"/>
    </source>
</evidence>
<proteinExistence type="predicted"/>
<dbReference type="KEGG" id="mdv:C5Q96_04260"/>
<sequence>MARVFRMKFVPTISTPGISNGEPGYNTCRNEIFDKFLKHGFVGTGWGYLGLRAGMVDNEIRPLIKAGEQLYTLRLLCQIDKDDLIWVLHNGSYYLFKVSKNLLGNQKSMKEYYDIKDWYSERDISSIYTGEWCYIGDVINVPGVIVNAMGIGPTMMEVKTAPELTMNIWNHRHPNETPYTMRKITDELFWHMLTDRQKEGLALTYIQKTYDCIVNTESLKHNTAVYECELIGENGTRFLPQVKSGKSGDKEYPVEEYCKIVKGMFDEYLVKPVLFYENEEYGTYEDEDLIKITKNDLMNFIREYPYLVSKKVMEVYELIED</sequence>
<dbReference type="RefSeq" id="WP_106057173.1">
    <property type="nucleotide sequence ID" value="NZ_CP027228.1"/>
</dbReference>
<keyword evidence="2" id="KW-1185">Reference proteome</keyword>
<evidence type="ECO:0000313" key="1">
    <source>
        <dbReference type="EMBL" id="AVM48097.1"/>
    </source>
</evidence>
<dbReference type="OrthoDB" id="1631118at2"/>
<name>A0A2S0L4B6_9FIRM</name>
<organism evidence="1 2">
    <name type="scientific">Mogibacterium diversum</name>
    <dbReference type="NCBI Taxonomy" id="114527"/>
    <lineage>
        <taxon>Bacteria</taxon>
        <taxon>Bacillati</taxon>
        <taxon>Bacillota</taxon>
        <taxon>Clostridia</taxon>
        <taxon>Peptostreptococcales</taxon>
        <taxon>Anaerovoracaceae</taxon>
        <taxon>Mogibacterium</taxon>
    </lineage>
</organism>
<dbReference type="EMBL" id="CP027228">
    <property type="protein sequence ID" value="AVM48097.1"/>
    <property type="molecule type" value="Genomic_DNA"/>
</dbReference>
<reference evidence="2" key="1">
    <citation type="submission" date="2018-02" db="EMBL/GenBank/DDBJ databases">
        <authorList>
            <person name="Holder M.E."/>
            <person name="Ajami N.J."/>
            <person name="Petrosino J.F."/>
        </authorList>
    </citation>
    <scope>NUCLEOTIDE SEQUENCE [LARGE SCALE GENOMIC DNA]</scope>
    <source>
        <strain evidence="2">CCUG 47132</strain>
    </source>
</reference>
<protein>
    <submittedName>
        <fullName evidence="1">Uncharacterized protein</fullName>
    </submittedName>
</protein>
<accession>A0A2S0L4B6</accession>